<evidence type="ECO:0000256" key="1">
    <source>
        <dbReference type="SAM" id="MobiDB-lite"/>
    </source>
</evidence>
<keyword evidence="2" id="KW-1133">Transmembrane helix</keyword>
<accession>Q5K276</accession>
<dbReference type="AlphaFoldDB" id="Q5K276"/>
<protein>
    <submittedName>
        <fullName evidence="4">Uncharacterized protein</fullName>
    </submittedName>
</protein>
<feature type="transmembrane region" description="Helical" evidence="2">
    <location>
        <begin position="162"/>
        <end position="183"/>
    </location>
</feature>
<dbReference type="PANTHER" id="PTHR35283">
    <property type="entry name" value="T12C22.21 PROTEIN"/>
    <property type="match status" value="1"/>
</dbReference>
<keyword evidence="3" id="KW-0732">Signal</keyword>
<dbReference type="EMBL" id="AJ821813">
    <property type="protein sequence ID" value="CAH25353.1"/>
    <property type="molecule type" value="mRNA"/>
</dbReference>
<sequence length="218" mass="23417">SSLILLCIAASAPCSSCFLPILHSSHLPSQLPHTAPRLSSQPRHLPSLPRPQHGKTSLRMQENGVVSDYQRLSKEPVMLLGDVAVFLVFAAIGRGSHGSSDGNVLLTAAPFILPWFALSPALGAYRRVSSRIDAVKGVIPAAALAAPAGCALRGALQDHMPALPFWIISLASISVIMSAWRVISFSSAKKQRPTFGWLRRGDHGRDVDLERQACLKCD</sequence>
<evidence type="ECO:0000313" key="4">
    <source>
        <dbReference type="EMBL" id="CAH25353.1"/>
    </source>
</evidence>
<feature type="transmembrane region" description="Helical" evidence="2">
    <location>
        <begin position="104"/>
        <end position="125"/>
    </location>
</feature>
<feature type="non-terminal residue" evidence="4">
    <location>
        <position position="1"/>
    </location>
</feature>
<feature type="chain" id="PRO_5004258016" evidence="3">
    <location>
        <begin position="18"/>
        <end position="218"/>
    </location>
</feature>
<reference evidence="4" key="1">
    <citation type="submission" date="2004-09" db="EMBL/GenBank/DDBJ databases">
        <title>Transport of proteins into multimembranous plastids.</title>
        <authorList>
            <person name="Gould S.B."/>
            <person name="Sommer M.S."/>
            <person name="Hadfi K."/>
            <person name="Zauner S."/>
            <person name="Maier U.G."/>
        </authorList>
    </citation>
    <scope>NUCLEOTIDE SEQUENCE</scope>
</reference>
<feature type="signal peptide" evidence="3">
    <location>
        <begin position="1"/>
        <end position="17"/>
    </location>
</feature>
<evidence type="ECO:0000256" key="3">
    <source>
        <dbReference type="SAM" id="SignalP"/>
    </source>
</evidence>
<keyword evidence="2" id="KW-0812">Transmembrane</keyword>
<name>Q5K276_GUITH</name>
<proteinExistence type="evidence at transcript level"/>
<organism evidence="4">
    <name type="scientific">Guillardia theta</name>
    <name type="common">Cryptophyte</name>
    <name type="synonym">Cryptomonas phi</name>
    <dbReference type="NCBI Taxonomy" id="55529"/>
    <lineage>
        <taxon>Eukaryota</taxon>
        <taxon>Cryptophyceae</taxon>
        <taxon>Pyrenomonadales</taxon>
        <taxon>Geminigeraceae</taxon>
        <taxon>Guillardia</taxon>
    </lineage>
</organism>
<dbReference type="InterPro" id="IPR021414">
    <property type="entry name" value="DUF3054"/>
</dbReference>
<feature type="region of interest" description="Disordered" evidence="1">
    <location>
        <begin position="32"/>
        <end position="60"/>
    </location>
</feature>
<evidence type="ECO:0000256" key="2">
    <source>
        <dbReference type="SAM" id="Phobius"/>
    </source>
</evidence>
<dbReference type="Pfam" id="PF11255">
    <property type="entry name" value="DUF3054"/>
    <property type="match status" value="1"/>
</dbReference>
<dbReference type="PANTHER" id="PTHR35283:SF3">
    <property type="entry name" value="T12C22.21 PROTEIN"/>
    <property type="match status" value="1"/>
</dbReference>
<feature type="transmembrane region" description="Helical" evidence="2">
    <location>
        <begin position="137"/>
        <end position="156"/>
    </location>
</feature>
<feature type="compositionally biased region" description="Polar residues" evidence="1">
    <location>
        <begin position="32"/>
        <end position="42"/>
    </location>
</feature>
<keyword evidence="2" id="KW-0472">Membrane</keyword>